<gene>
    <name evidence="2" type="ORF">H8S34_05700</name>
</gene>
<dbReference type="InterPro" id="IPR038765">
    <property type="entry name" value="Papain-like_cys_pep_sf"/>
</dbReference>
<dbReference type="SMART" id="SM00460">
    <property type="entry name" value="TGc"/>
    <property type="match status" value="1"/>
</dbReference>
<sequence length="817" mass="91259">MERWNERLCALTDEQRRAMEFLMTHLPESDLDQYPFDLFLQFVDHALHLRAHTAWCGALEEEIFYHYVLFPRVNDEDLSFHRALFHDALRARIEPLPTVAEKVLEVNRWCHENASYQFQDDRTASPLTVFRSGSGRCGEESAFLVSALRSVGIPARQVYSPRWAHCDDNHAWVEALCDGEWRFLGACEPEPILDRGWFNTAASRAILVHSRLFGAGSSPLHGAPLGTDGAVTWYNQTERYARTRTYTFRAERDGLPAAGARFQLQVLNEASFHTIATLTADERGEARAQLGLGDLHVLCTLDGLRAEGDCVDGAVVLELVHPAMEETDWAEFDVHAPKDEPIHPALLTAEQKAARAAELVRGAELREARIASHYHPGQGKPEWEDLLKAARGNAPVLLAFLERDGDPRRETMLRSITAKDLRDVTDEILEDHLRNAPAQGEMPGELYGPYVLSPRIQIECLTPWRGALLQALSEGEKAAFRACPAALWTALEERMDPAVEKVYAGEITGLVWTPMEAWQAMRCDGRSLRILYVAILRALGVPARLRALDGMPEFWQDGAFHTVRAEALGTLRLTQSEGPAPLYRQNWSLSRRVSGGWKLLTLSDEGWSDGEYALKLPAGQYRLMTSVRLPNGNQFAARRELVVRAGEEICSDLRLRPFALEDLLGCQDLPLMTGRTLCTEESVTTEVIPADGRPTLLFWLEEGNEPTEHVLNELSAGQEALEALPVNVVFLLRGEESLKQRTLAGVLAKWPGLRVLEDDWAFDLETVARHLTCDPDRPPLAVACNGKGQAVYGVSGYHVGSVELLTRIAAHLCEEKA</sequence>
<dbReference type="SUPFAM" id="SSF54001">
    <property type="entry name" value="Cysteine proteinases"/>
    <property type="match status" value="1"/>
</dbReference>
<keyword evidence="3" id="KW-1185">Reference proteome</keyword>
<comment type="caution">
    <text evidence="2">The sequence shown here is derived from an EMBL/GenBank/DDBJ whole genome shotgun (WGS) entry which is preliminary data.</text>
</comment>
<proteinExistence type="predicted"/>
<dbReference type="Pfam" id="PF01841">
    <property type="entry name" value="Transglut_core"/>
    <property type="match status" value="1"/>
</dbReference>
<reference evidence="2 3" key="1">
    <citation type="submission" date="2020-08" db="EMBL/GenBank/DDBJ databases">
        <title>Genome public.</title>
        <authorList>
            <person name="Liu C."/>
            <person name="Sun Q."/>
        </authorList>
    </citation>
    <scope>NUCLEOTIDE SEQUENCE [LARGE SCALE GENOMIC DNA]</scope>
    <source>
        <strain evidence="2 3">New-38</strain>
    </source>
</reference>
<dbReference type="EMBL" id="JACOPR010000003">
    <property type="protein sequence ID" value="MBC5730325.1"/>
    <property type="molecule type" value="Genomic_DNA"/>
</dbReference>
<evidence type="ECO:0000313" key="2">
    <source>
        <dbReference type="EMBL" id="MBC5730325.1"/>
    </source>
</evidence>
<dbReference type="InterPro" id="IPR002931">
    <property type="entry name" value="Transglutaminase-like"/>
</dbReference>
<dbReference type="PANTHER" id="PTHR35532:SF5">
    <property type="entry name" value="CARBOHYDRATE-BINDING DOMAIN-CONTAINING PROTEIN"/>
    <property type="match status" value="1"/>
</dbReference>
<protein>
    <submittedName>
        <fullName evidence="2">Transglutaminase domain-containing protein</fullName>
    </submittedName>
</protein>
<name>A0ABR7HS46_9FIRM</name>
<organism evidence="2 3">
    <name type="scientific">Pseudoflavonifractor hominis</name>
    <dbReference type="NCBI Taxonomy" id="2763059"/>
    <lineage>
        <taxon>Bacteria</taxon>
        <taxon>Bacillati</taxon>
        <taxon>Bacillota</taxon>
        <taxon>Clostridia</taxon>
        <taxon>Eubacteriales</taxon>
        <taxon>Oscillospiraceae</taxon>
        <taxon>Pseudoflavonifractor</taxon>
    </lineage>
</organism>
<dbReference type="Gene3D" id="3.10.620.30">
    <property type="match status" value="1"/>
</dbReference>
<dbReference type="Proteomes" id="UP000660021">
    <property type="component" value="Unassembled WGS sequence"/>
</dbReference>
<evidence type="ECO:0000313" key="3">
    <source>
        <dbReference type="Proteomes" id="UP000660021"/>
    </source>
</evidence>
<feature type="domain" description="Transglutaminase-like" evidence="1">
    <location>
        <begin position="129"/>
        <end position="188"/>
    </location>
</feature>
<dbReference type="RefSeq" id="WP_186963290.1">
    <property type="nucleotide sequence ID" value="NZ_JACOPR010000003.1"/>
</dbReference>
<evidence type="ECO:0000259" key="1">
    <source>
        <dbReference type="SMART" id="SM00460"/>
    </source>
</evidence>
<dbReference type="Gene3D" id="2.60.40.1120">
    <property type="entry name" value="Carboxypeptidase-like, regulatory domain"/>
    <property type="match status" value="1"/>
</dbReference>
<accession>A0ABR7HS46</accession>
<dbReference type="PANTHER" id="PTHR35532">
    <property type="entry name" value="SIMILAR TO POLYHYDROXYALKANOATE DEPOLYMERASE"/>
    <property type="match status" value="1"/>
</dbReference>